<dbReference type="EMBL" id="JBHPBY010000175">
    <property type="protein sequence ID" value="MFC1851295.1"/>
    <property type="molecule type" value="Genomic_DNA"/>
</dbReference>
<dbReference type="SFLD" id="SFLDG01082">
    <property type="entry name" value="B12-binding_domain_containing"/>
    <property type="match status" value="1"/>
</dbReference>
<evidence type="ECO:0000259" key="8">
    <source>
        <dbReference type="PROSITE" id="PS51332"/>
    </source>
</evidence>
<evidence type="ECO:0000256" key="1">
    <source>
        <dbReference type="ARBA" id="ARBA00001966"/>
    </source>
</evidence>
<dbReference type="SFLD" id="SFLDS00029">
    <property type="entry name" value="Radical_SAM"/>
    <property type="match status" value="1"/>
</dbReference>
<evidence type="ECO:0000256" key="4">
    <source>
        <dbReference type="ARBA" id="ARBA00022691"/>
    </source>
</evidence>
<sequence length="489" mass="56158">MSKRVLLIFPHFLKGRRVQPKVEIPLGLLCVATPVSLADYTVKIIDQRIESDWHSLLIKELSLNPLCVGLSTMTGQQLHFALEISRLVKKYSETPVVWGGIHPSLLPDQTLHNENIDVVVQGEGEETFLELVEAFEGTRPLPSVKGIWFKEEGIVKQTECRPFLDLNQQAPLVYDLFDLSKYNRVLFDVQHQPFFTSRGCPRQCTFCFNTALNQKKWRAMDPDLVVERVKDFVEKYNVQGLRFNDSNFFIDLERGRRILKGIIEANLGIVISKLNTDANTLFMLTKDDLALLTQAGCRRLSVAVESASKKIQALFKKPVAVDQVLKFNRSLKQSAIVPNYVFMMGVPTETKDDLMESISLAFRLIDENPEAGISWNIYTPYPGTELFNITVKHGLTIPQGVEEWIPFHYRNLTQNGPWLSKEMRKITRMLDFCSFFIGQKSLIRPIEKTNRLAMLLGKLYSPVARKRVKNLWYQFPLEINLARIFRLYG</sequence>
<dbReference type="CDD" id="cd01335">
    <property type="entry name" value="Radical_SAM"/>
    <property type="match status" value="1"/>
</dbReference>
<dbReference type="PROSITE" id="PS51918">
    <property type="entry name" value="RADICAL_SAM"/>
    <property type="match status" value="1"/>
</dbReference>
<dbReference type="Proteomes" id="UP001594351">
    <property type="component" value="Unassembled WGS sequence"/>
</dbReference>
<keyword evidence="7" id="KW-0411">Iron-sulfur</keyword>
<organism evidence="10 11">
    <name type="scientific">candidate division CSSED10-310 bacterium</name>
    <dbReference type="NCBI Taxonomy" id="2855610"/>
    <lineage>
        <taxon>Bacteria</taxon>
        <taxon>Bacteria division CSSED10-310</taxon>
    </lineage>
</organism>
<dbReference type="SUPFAM" id="SSF102114">
    <property type="entry name" value="Radical SAM enzymes"/>
    <property type="match status" value="1"/>
</dbReference>
<dbReference type="Gene3D" id="3.80.30.20">
    <property type="entry name" value="tm_1862 like domain"/>
    <property type="match status" value="1"/>
</dbReference>
<dbReference type="Gene3D" id="3.40.50.280">
    <property type="entry name" value="Cobalamin-binding domain"/>
    <property type="match status" value="1"/>
</dbReference>
<evidence type="ECO:0000256" key="7">
    <source>
        <dbReference type="ARBA" id="ARBA00023014"/>
    </source>
</evidence>
<evidence type="ECO:0000256" key="6">
    <source>
        <dbReference type="ARBA" id="ARBA00023004"/>
    </source>
</evidence>
<dbReference type="Pfam" id="PF04055">
    <property type="entry name" value="Radical_SAM"/>
    <property type="match status" value="1"/>
</dbReference>
<dbReference type="InterPro" id="IPR006158">
    <property type="entry name" value="Cobalamin-bd"/>
</dbReference>
<dbReference type="InterPro" id="IPR023404">
    <property type="entry name" value="rSAM_horseshoe"/>
</dbReference>
<dbReference type="SMART" id="SM00729">
    <property type="entry name" value="Elp3"/>
    <property type="match status" value="1"/>
</dbReference>
<evidence type="ECO:0000313" key="11">
    <source>
        <dbReference type="Proteomes" id="UP001594351"/>
    </source>
</evidence>
<evidence type="ECO:0000313" key="10">
    <source>
        <dbReference type="EMBL" id="MFC1851295.1"/>
    </source>
</evidence>
<evidence type="ECO:0000256" key="3">
    <source>
        <dbReference type="ARBA" id="ARBA00022679"/>
    </source>
</evidence>
<dbReference type="InterPro" id="IPR051198">
    <property type="entry name" value="BchE-like"/>
</dbReference>
<evidence type="ECO:0000256" key="2">
    <source>
        <dbReference type="ARBA" id="ARBA00022603"/>
    </source>
</evidence>
<keyword evidence="2" id="KW-0489">Methyltransferase</keyword>
<keyword evidence="3" id="KW-0808">Transferase</keyword>
<gene>
    <name evidence="10" type="ORF">ACFL27_13950</name>
</gene>
<evidence type="ECO:0000256" key="5">
    <source>
        <dbReference type="ARBA" id="ARBA00022723"/>
    </source>
</evidence>
<accession>A0ABV6YYM1</accession>
<comment type="caution">
    <text evidence="10">The sequence shown here is derived from an EMBL/GenBank/DDBJ whole genome shotgun (WGS) entry which is preliminary data.</text>
</comment>
<keyword evidence="4" id="KW-0949">S-adenosyl-L-methionine</keyword>
<dbReference type="InterPro" id="IPR006638">
    <property type="entry name" value="Elp3/MiaA/NifB-like_rSAM"/>
</dbReference>
<keyword evidence="6" id="KW-0408">Iron</keyword>
<name>A0ABV6YYM1_UNCC1</name>
<evidence type="ECO:0000259" key="9">
    <source>
        <dbReference type="PROSITE" id="PS51918"/>
    </source>
</evidence>
<protein>
    <submittedName>
        <fullName evidence="10">B12-binding domain-containing radical SAM protein</fullName>
    </submittedName>
</protein>
<proteinExistence type="predicted"/>
<dbReference type="SFLD" id="SFLDG01123">
    <property type="entry name" value="methyltransferase_(Class_B)"/>
    <property type="match status" value="1"/>
</dbReference>
<dbReference type="PANTHER" id="PTHR43409:SF7">
    <property type="entry name" value="BLL1977 PROTEIN"/>
    <property type="match status" value="1"/>
</dbReference>
<keyword evidence="11" id="KW-1185">Reference proteome</keyword>
<reference evidence="10 11" key="1">
    <citation type="submission" date="2024-09" db="EMBL/GenBank/DDBJ databases">
        <title>Laminarin stimulates single cell rates of sulfate reduction while oxygen inhibits transcriptomic activity in coastal marine sediment.</title>
        <authorList>
            <person name="Lindsay M."/>
            <person name="Orcutt B."/>
            <person name="Emerson D."/>
            <person name="Stepanauskas R."/>
            <person name="D'Angelo T."/>
        </authorList>
    </citation>
    <scope>NUCLEOTIDE SEQUENCE [LARGE SCALE GENOMIC DNA]</scope>
    <source>
        <strain evidence="10">SAG AM-311-K15</strain>
    </source>
</reference>
<dbReference type="PANTHER" id="PTHR43409">
    <property type="entry name" value="ANAEROBIC MAGNESIUM-PROTOPORPHYRIN IX MONOMETHYL ESTER CYCLASE-RELATED"/>
    <property type="match status" value="1"/>
</dbReference>
<feature type="domain" description="B12-binding" evidence="8">
    <location>
        <begin position="3"/>
        <end position="142"/>
    </location>
</feature>
<dbReference type="InterPro" id="IPR034466">
    <property type="entry name" value="Methyltransferase_Class_B"/>
</dbReference>
<dbReference type="Pfam" id="PF02310">
    <property type="entry name" value="B12-binding"/>
    <property type="match status" value="1"/>
</dbReference>
<feature type="domain" description="Radical SAM core" evidence="9">
    <location>
        <begin position="186"/>
        <end position="422"/>
    </location>
</feature>
<dbReference type="CDD" id="cd02068">
    <property type="entry name" value="radical_SAM_B12_BD"/>
    <property type="match status" value="1"/>
</dbReference>
<dbReference type="PROSITE" id="PS51332">
    <property type="entry name" value="B12_BINDING"/>
    <property type="match status" value="1"/>
</dbReference>
<dbReference type="InterPro" id="IPR058240">
    <property type="entry name" value="rSAM_sf"/>
</dbReference>
<dbReference type="InterPro" id="IPR007197">
    <property type="entry name" value="rSAM"/>
</dbReference>
<keyword evidence="5" id="KW-0479">Metal-binding</keyword>
<comment type="cofactor">
    <cofactor evidence="1">
        <name>[4Fe-4S] cluster</name>
        <dbReference type="ChEBI" id="CHEBI:49883"/>
    </cofactor>
</comment>